<reference evidence="2" key="1">
    <citation type="submission" date="2023-01" db="EMBL/GenBank/DDBJ databases">
        <title>The genome sequence of Kordiimonadaceae bacterium 6D33.</title>
        <authorList>
            <person name="Liu Y."/>
        </authorList>
    </citation>
    <scope>NUCLEOTIDE SEQUENCE</scope>
    <source>
        <strain evidence="2">6D33</strain>
    </source>
</reference>
<dbReference type="AlphaFoldDB" id="A0AAE9XRW3"/>
<evidence type="ECO:0000256" key="1">
    <source>
        <dbReference type="SAM" id="SignalP"/>
    </source>
</evidence>
<dbReference type="EMBL" id="CP116805">
    <property type="protein sequence ID" value="WCL55162.1"/>
    <property type="molecule type" value="Genomic_DNA"/>
</dbReference>
<dbReference type="RefSeq" id="WP_289504934.1">
    <property type="nucleotide sequence ID" value="NZ_CP116805.1"/>
</dbReference>
<evidence type="ECO:0000313" key="2">
    <source>
        <dbReference type="EMBL" id="WCL55162.1"/>
    </source>
</evidence>
<keyword evidence="1" id="KW-0732">Signal</keyword>
<protein>
    <submittedName>
        <fullName evidence="2">Uncharacterized protein</fullName>
    </submittedName>
</protein>
<dbReference type="Proteomes" id="UP001217500">
    <property type="component" value="Chromosome"/>
</dbReference>
<keyword evidence="3" id="KW-1185">Reference proteome</keyword>
<accession>A0AAE9XRW3</accession>
<evidence type="ECO:0000313" key="3">
    <source>
        <dbReference type="Proteomes" id="UP001217500"/>
    </source>
</evidence>
<feature type="chain" id="PRO_5042241036" evidence="1">
    <location>
        <begin position="20"/>
        <end position="120"/>
    </location>
</feature>
<gene>
    <name evidence="2" type="ORF">PH603_05240</name>
</gene>
<name>A0AAE9XRW3_9PROT</name>
<proteinExistence type="predicted"/>
<sequence>MIRLTLAISLSLFSGAALASNEEALIQACVEEHRDLGKCRCAHAEMKKGLSAKDYETFTLMSLKANELKDNPNAMAQFMMSGIVDMTDMGRLAQVMAEVGMKAAKTCNMEVVMPDSPFGE</sequence>
<feature type="signal peptide" evidence="1">
    <location>
        <begin position="1"/>
        <end position="19"/>
    </location>
</feature>
<dbReference type="KEGG" id="gso:PH603_05240"/>
<organism evidence="2 3">
    <name type="scientific">Gimibacter soli</name>
    <dbReference type="NCBI Taxonomy" id="3024400"/>
    <lineage>
        <taxon>Bacteria</taxon>
        <taxon>Pseudomonadati</taxon>
        <taxon>Pseudomonadota</taxon>
        <taxon>Alphaproteobacteria</taxon>
        <taxon>Kordiimonadales</taxon>
        <taxon>Temperatibacteraceae</taxon>
        <taxon>Gimibacter</taxon>
    </lineage>
</organism>